<name>A0ABN9V4P5_9DINO</name>
<dbReference type="Proteomes" id="UP001189429">
    <property type="component" value="Unassembled WGS sequence"/>
</dbReference>
<evidence type="ECO:0000256" key="1">
    <source>
        <dbReference type="SAM" id="MobiDB-lite"/>
    </source>
</evidence>
<evidence type="ECO:0000313" key="3">
    <source>
        <dbReference type="Proteomes" id="UP001189429"/>
    </source>
</evidence>
<evidence type="ECO:0000313" key="2">
    <source>
        <dbReference type="EMBL" id="CAK0867797.1"/>
    </source>
</evidence>
<protein>
    <submittedName>
        <fullName evidence="2">Uncharacterized protein</fullName>
    </submittedName>
</protein>
<keyword evidence="3" id="KW-1185">Reference proteome</keyword>
<reference evidence="2" key="1">
    <citation type="submission" date="2023-10" db="EMBL/GenBank/DDBJ databases">
        <authorList>
            <person name="Chen Y."/>
            <person name="Shah S."/>
            <person name="Dougan E. K."/>
            <person name="Thang M."/>
            <person name="Chan C."/>
        </authorList>
    </citation>
    <scope>NUCLEOTIDE SEQUENCE [LARGE SCALE GENOMIC DNA]</scope>
</reference>
<feature type="region of interest" description="Disordered" evidence="1">
    <location>
        <begin position="114"/>
        <end position="142"/>
    </location>
</feature>
<comment type="caution">
    <text evidence="2">The sequence shown here is derived from an EMBL/GenBank/DDBJ whole genome shotgun (WGS) entry which is preliminary data.</text>
</comment>
<proteinExistence type="predicted"/>
<dbReference type="EMBL" id="CAUYUJ010016682">
    <property type="protein sequence ID" value="CAK0867797.1"/>
    <property type="molecule type" value="Genomic_DNA"/>
</dbReference>
<accession>A0ABN9V4P5</accession>
<gene>
    <name evidence="2" type="ORF">PCOR1329_LOCUS54655</name>
</gene>
<organism evidence="2 3">
    <name type="scientific">Prorocentrum cordatum</name>
    <dbReference type="NCBI Taxonomy" id="2364126"/>
    <lineage>
        <taxon>Eukaryota</taxon>
        <taxon>Sar</taxon>
        <taxon>Alveolata</taxon>
        <taxon>Dinophyceae</taxon>
        <taxon>Prorocentrales</taxon>
        <taxon>Prorocentraceae</taxon>
        <taxon>Prorocentrum</taxon>
    </lineage>
</organism>
<sequence>MHGEHNYNRVCHEETPKISEVSAESFAILRGQRRSSVERGPGVLLLAPDCGPPCATTVVTAQLIWPRCLVGRGASSLGQSRTLSSRSRLALASPSEADVERFVTVPVDCEPIGVQNRRGSAKHPRSLSAGLRQPSPSGAAPKPNLLEGISHMATFVRVAGPMGPVSSRRNLKRRLLSSSPLRGSLSASIRAVIKKIPAKLQKLLEDIAVRIAPLKAQGKSHKPRLQPHGPGIQSHCNALESQIKREATDISNPPLVHGFGLRGNVYEFGRVEKWGLDLVAREIIRLNSWAAREWDRATGSQNEWRQGFLAPSTQRGLRWQQRNAQSREWSQVQPVDPVRAMEALDAVIAAADRSLPPGPGRTAAEVAARVAESCRGRSWGA</sequence>